<dbReference type="InterPro" id="IPR003392">
    <property type="entry name" value="PTHD_SSD"/>
</dbReference>
<feature type="transmembrane region" description="Helical" evidence="8">
    <location>
        <begin position="365"/>
        <end position="385"/>
    </location>
</feature>
<evidence type="ECO:0000259" key="9">
    <source>
        <dbReference type="PROSITE" id="PS50156"/>
    </source>
</evidence>
<evidence type="ECO:0000313" key="11">
    <source>
        <dbReference type="RefSeq" id="XP_006823933.1"/>
    </source>
</evidence>
<dbReference type="InterPro" id="IPR000731">
    <property type="entry name" value="SSD"/>
</dbReference>
<dbReference type="SUPFAM" id="SSF82866">
    <property type="entry name" value="Multidrug efflux transporter AcrB transmembrane domain"/>
    <property type="match status" value="2"/>
</dbReference>
<feature type="transmembrane region" description="Helical" evidence="8">
    <location>
        <begin position="690"/>
        <end position="709"/>
    </location>
</feature>
<keyword evidence="5 8" id="KW-0472">Membrane</keyword>
<evidence type="ECO:0000256" key="2">
    <source>
        <dbReference type="ARBA" id="ARBA00005585"/>
    </source>
</evidence>
<feature type="transmembrane region" description="Helical" evidence="8">
    <location>
        <begin position="716"/>
        <end position="736"/>
    </location>
</feature>
<keyword evidence="6" id="KW-0325">Glycoprotein</keyword>
<accession>A0ABM0MV92</accession>
<dbReference type="PANTHER" id="PTHR10796">
    <property type="entry name" value="PATCHED-RELATED"/>
    <property type="match status" value="1"/>
</dbReference>
<dbReference type="InterPro" id="IPR051697">
    <property type="entry name" value="Patched_domain-protein"/>
</dbReference>
<protein>
    <submittedName>
        <fullName evidence="11">Patched domain-containing protein 3-like</fullName>
    </submittedName>
</protein>
<proteinExistence type="inferred from homology"/>
<evidence type="ECO:0000256" key="1">
    <source>
        <dbReference type="ARBA" id="ARBA00004141"/>
    </source>
</evidence>
<keyword evidence="10" id="KW-1185">Reference proteome</keyword>
<organism evidence="10 11">
    <name type="scientific">Saccoglossus kowalevskii</name>
    <name type="common">Acorn worm</name>
    <dbReference type="NCBI Taxonomy" id="10224"/>
    <lineage>
        <taxon>Eukaryota</taxon>
        <taxon>Metazoa</taxon>
        <taxon>Hemichordata</taxon>
        <taxon>Enteropneusta</taxon>
        <taxon>Harrimaniidae</taxon>
        <taxon>Saccoglossus</taxon>
    </lineage>
</organism>
<comment type="subcellular location">
    <subcellularLocation>
        <location evidence="1">Membrane</location>
        <topology evidence="1">Multi-pass membrane protein</topology>
    </subcellularLocation>
</comment>
<reference evidence="11" key="1">
    <citation type="submission" date="2025-08" db="UniProtKB">
        <authorList>
            <consortium name="RefSeq"/>
        </authorList>
    </citation>
    <scope>IDENTIFICATION</scope>
    <source>
        <tissue evidence="11">Testes</tissue>
    </source>
</reference>
<feature type="transmembrane region" description="Helical" evidence="8">
    <location>
        <begin position="326"/>
        <end position="345"/>
    </location>
</feature>
<name>A0ABM0MV92_SACKO</name>
<dbReference type="RefSeq" id="XP_006823933.1">
    <property type="nucleotide sequence ID" value="XM_006823870.1"/>
</dbReference>
<gene>
    <name evidence="11" type="primary">LOC100375295</name>
</gene>
<feature type="domain" description="SSD" evidence="9">
    <location>
        <begin position="262"/>
        <end position="419"/>
    </location>
</feature>
<feature type="transmembrane region" description="Helical" evidence="8">
    <location>
        <begin position="391"/>
        <end position="420"/>
    </location>
</feature>
<dbReference type="PROSITE" id="PS50156">
    <property type="entry name" value="SSD"/>
    <property type="match status" value="1"/>
</dbReference>
<evidence type="ECO:0000256" key="6">
    <source>
        <dbReference type="ARBA" id="ARBA00023180"/>
    </source>
</evidence>
<feature type="transmembrane region" description="Helical" evidence="8">
    <location>
        <begin position="26"/>
        <end position="46"/>
    </location>
</feature>
<keyword evidence="4 8" id="KW-1133">Transmembrane helix</keyword>
<dbReference type="PANTHER" id="PTHR10796:SF92">
    <property type="entry name" value="PATCHED-RELATED, ISOFORM A"/>
    <property type="match status" value="1"/>
</dbReference>
<evidence type="ECO:0000313" key="10">
    <source>
        <dbReference type="Proteomes" id="UP000694865"/>
    </source>
</evidence>
<evidence type="ECO:0000256" key="5">
    <source>
        <dbReference type="ARBA" id="ARBA00023136"/>
    </source>
</evidence>
<evidence type="ECO:0000256" key="3">
    <source>
        <dbReference type="ARBA" id="ARBA00022692"/>
    </source>
</evidence>
<feature type="transmembrane region" description="Helical" evidence="8">
    <location>
        <begin position="296"/>
        <end position="320"/>
    </location>
</feature>
<dbReference type="Gene3D" id="1.20.1640.10">
    <property type="entry name" value="Multidrug efflux transporter AcrB transmembrane domain"/>
    <property type="match status" value="2"/>
</dbReference>
<dbReference type="GeneID" id="100375295"/>
<feature type="transmembrane region" description="Helical" evidence="8">
    <location>
        <begin position="822"/>
        <end position="841"/>
    </location>
</feature>
<sequence>MAFDCFESRLKVVLCRYGRVVGNYPIPFIIFPILLTFSLALGGFYFTRNNDIEYLFTPTNGPAKKHRDELESFFPANYSGEFLTNRQTHVGRYASVIIYTKNESENVLAVDSLREIFSFHDNVTDTKARIGRNVYSYRQLCAKWKTQCVDPNPVLNIYNYTTQNVNFINISYPVMAGDIAYFIGGSLGGVQFYDDTSIVKSARAIVLFYPLKHSPNDLDEASIEFEEKIKDMALNFKSMKITVTLTVSRTLPNDLKNITLQMMPMMVLTFVVLTAFSVLSLMMADWVTSKPVLGSLGVISALLAVISTIGLLSFCGVPFIHLNIAMPFLTLGVGVDDMFIMIASWRTTPPRNSVPDRMAETFSEAALSITITSITDVLAFGIGAISTFPSVQIFGCYCGVAILFDYIYQITFFGGCMALIGRRERQNKHCLTYVKVLPKKESQSLSYRLFCAGGISNSTDCDDVVPDHLVMTFFDKYYGPFITLPWMKLVTLILYLAYISVAIWGCFKVSEGIQPRQLALEDSYSVDFYDAEERYFNEYGPVVQIVVIESENYSHSDTQNEIERVLFMYGENEYFYGTEYSTQSWLRDYLDFLDNAGLSYSDEDTFVSLLRSYFLTNPLYEHYKSDIALSNNTIISSRYSVQSRYVKNVKSVQNSLHQSRKIAENSRLPMIAYHPTFVFNDHFDAILPNTVQNIAIAAVAMLVVSLLLIPHPICALYVTLTVASIVVGVVGYMSLWGVGLDFVSMITIVVCIGFSVDYSAHLTYAFVISPRETRNRRAIYGLYLLGLPVVQSVASTIISIAALSNAKTYVFRAVFKTMFFGIFWGGVHGILFLPVLLSVVGPKNSKSPKPKAGEENESGEGVDGVLGQRQLRVWMKEHRLQSLEKQNQKKGTRHKLYYVNDKIDEQFQFGSDTINTTINKGTDIDTVCPLRSNEQSIAPPSPVVNSTTDNIESPKQFGVGSPPPNISSTSQECDHGTFANSVPVDGSSGTHANGLNGCVIPYQKSEFHNIAAIENKTEDV</sequence>
<evidence type="ECO:0000256" key="8">
    <source>
        <dbReference type="SAM" id="Phobius"/>
    </source>
</evidence>
<feature type="transmembrane region" description="Helical" evidence="8">
    <location>
        <begin position="742"/>
        <end position="767"/>
    </location>
</feature>
<dbReference type="Pfam" id="PF02460">
    <property type="entry name" value="Patched"/>
    <property type="match status" value="1"/>
</dbReference>
<keyword evidence="3 8" id="KW-0812">Transmembrane</keyword>
<comment type="similarity">
    <text evidence="2">Belongs to the patched family.</text>
</comment>
<feature type="region of interest" description="Disordered" evidence="7">
    <location>
        <begin position="956"/>
        <end position="985"/>
    </location>
</feature>
<feature type="transmembrane region" description="Helical" evidence="8">
    <location>
        <begin position="262"/>
        <end position="284"/>
    </location>
</feature>
<evidence type="ECO:0000256" key="4">
    <source>
        <dbReference type="ARBA" id="ARBA00022989"/>
    </source>
</evidence>
<dbReference type="Proteomes" id="UP000694865">
    <property type="component" value="Unplaced"/>
</dbReference>
<evidence type="ECO:0000256" key="7">
    <source>
        <dbReference type="SAM" id="MobiDB-lite"/>
    </source>
</evidence>
<feature type="transmembrane region" description="Helical" evidence="8">
    <location>
        <begin position="486"/>
        <end position="505"/>
    </location>
</feature>
<feature type="transmembrane region" description="Helical" evidence="8">
    <location>
        <begin position="779"/>
        <end position="802"/>
    </location>
</feature>